<dbReference type="Proteomes" id="UP000789366">
    <property type="component" value="Unassembled WGS sequence"/>
</dbReference>
<proteinExistence type="predicted"/>
<keyword evidence="2" id="KW-1185">Reference proteome</keyword>
<comment type="caution">
    <text evidence="1">The sequence shown here is derived from an EMBL/GenBank/DDBJ whole genome shotgun (WGS) entry which is preliminary data.</text>
</comment>
<accession>A0ACA9N2G4</accession>
<dbReference type="EMBL" id="CAJVPW010011640">
    <property type="protein sequence ID" value="CAG8627605.1"/>
    <property type="molecule type" value="Genomic_DNA"/>
</dbReference>
<name>A0ACA9N2G4_9GLOM</name>
<sequence>FAIRLDNTEKSLGVTIRAEIVCCHAGITNTEYHMKYVNLEHNYLMDTAVAVFDPGHHKLSNSKNNQVLMLYNSGIPSHNHVKGLSEISQLLSNLHNKTEYLITYSVKNNKLHCLFFSTHSALMRFENYLEVVLIDSTYKTNHFGMSLFLISGVDAMQAASNTVNRIQLILTDKDLALLSAIRAEMSYVKHQICTWHIEQNIVRNLSSKLKEKFVALSRDFKMQLYETMESIAHMWAHCYINKYVNYGIRTTQCSEASNTYLKRLLGHIASLPELITITHQQCPEILKSVSTAISDFIYSLLFEQYNKAKAYNVQEQEENLIRKSLSVNYIGFCWVIKLNNTTNIMQLEEQPEQDDINDNNLSIDVLSSTAFEIPINQELTVRSTADLLKKIETISNRVGHVEINSSLANFVDQLNEKYPLLQADIQDPANIKTKGRPGSTKYNKTGAEHASKRAYICGICNSTGHNSRSCPSKLNTEILLAETAAVDCNQDE</sequence>
<reference evidence="1" key="1">
    <citation type="submission" date="2021-06" db="EMBL/GenBank/DDBJ databases">
        <authorList>
            <person name="Kallberg Y."/>
            <person name="Tangrot J."/>
            <person name="Rosling A."/>
        </authorList>
    </citation>
    <scope>NUCLEOTIDE SEQUENCE</scope>
    <source>
        <strain evidence="1">28 12/20/2015</strain>
    </source>
</reference>
<evidence type="ECO:0000313" key="1">
    <source>
        <dbReference type="EMBL" id="CAG8627605.1"/>
    </source>
</evidence>
<feature type="non-terminal residue" evidence="1">
    <location>
        <position position="1"/>
    </location>
</feature>
<feature type="non-terminal residue" evidence="1">
    <location>
        <position position="492"/>
    </location>
</feature>
<organism evidence="1 2">
    <name type="scientific">Cetraspora pellucida</name>
    <dbReference type="NCBI Taxonomy" id="1433469"/>
    <lineage>
        <taxon>Eukaryota</taxon>
        <taxon>Fungi</taxon>
        <taxon>Fungi incertae sedis</taxon>
        <taxon>Mucoromycota</taxon>
        <taxon>Glomeromycotina</taxon>
        <taxon>Glomeromycetes</taxon>
        <taxon>Diversisporales</taxon>
        <taxon>Gigasporaceae</taxon>
        <taxon>Cetraspora</taxon>
    </lineage>
</organism>
<gene>
    <name evidence="1" type="ORF">SPELUC_LOCUS8106</name>
</gene>
<evidence type="ECO:0000313" key="2">
    <source>
        <dbReference type="Proteomes" id="UP000789366"/>
    </source>
</evidence>
<protein>
    <submittedName>
        <fullName evidence="1">16998_t:CDS:1</fullName>
    </submittedName>
</protein>